<dbReference type="SUPFAM" id="SSF81901">
    <property type="entry name" value="HCP-like"/>
    <property type="match status" value="1"/>
</dbReference>
<keyword evidence="7" id="KW-1185">Reference proteome</keyword>
<dbReference type="Gene3D" id="6.10.140.2220">
    <property type="match status" value="1"/>
</dbReference>
<dbReference type="Pfam" id="PF01753">
    <property type="entry name" value="zf-MYND"/>
    <property type="match status" value="1"/>
</dbReference>
<protein>
    <recommendedName>
        <fullName evidence="5">MYND-type domain-containing protein</fullName>
    </recommendedName>
</protein>
<dbReference type="SUPFAM" id="SSF144232">
    <property type="entry name" value="HIT/MYND zinc finger-like"/>
    <property type="match status" value="1"/>
</dbReference>
<sequence length="338" mass="37026">MRTRRGNTYPVVGAPATNKRKRARSSSVLYNLFDVLPDDIVLTILVKLASTAESPADFLAALVTCKRFNDLGLNPVVLSQASAETFAVTKWSDFFSRFIQRCSDAGNVEACYTLGMIQFYAFHNRRTGAALMAKAAIRSHAPALYSLAIIQFNGSGGSKNIKDLIGGVTLCARAAFFGHIDALRELGHCLKDGYGIGKNVVEGQRFLLEANARELAAICLTSSPALMSGRRLNLPPATNSNSNSPLASEFGFSITPPKPHPANRFLVKWYGDRSPDPAYRICSYGGCGRPETRMHEFRRCSVCGVMNYCSRGCQARDWTIGHNRNCRPMLRFPIVNAG</sequence>
<organism evidence="6 7">
    <name type="scientific">Tagetes erecta</name>
    <name type="common">African marigold</name>
    <dbReference type="NCBI Taxonomy" id="13708"/>
    <lineage>
        <taxon>Eukaryota</taxon>
        <taxon>Viridiplantae</taxon>
        <taxon>Streptophyta</taxon>
        <taxon>Embryophyta</taxon>
        <taxon>Tracheophyta</taxon>
        <taxon>Spermatophyta</taxon>
        <taxon>Magnoliopsida</taxon>
        <taxon>eudicotyledons</taxon>
        <taxon>Gunneridae</taxon>
        <taxon>Pentapetalae</taxon>
        <taxon>asterids</taxon>
        <taxon>campanulids</taxon>
        <taxon>Asterales</taxon>
        <taxon>Asteraceae</taxon>
        <taxon>Asteroideae</taxon>
        <taxon>Heliantheae alliance</taxon>
        <taxon>Tageteae</taxon>
        <taxon>Tagetes</taxon>
    </lineage>
</organism>
<proteinExistence type="predicted"/>
<keyword evidence="2 4" id="KW-0863">Zinc-finger</keyword>
<dbReference type="InterPro" id="IPR044508">
    <property type="entry name" value="At5g50450/At1g67340-like"/>
</dbReference>
<evidence type="ECO:0000259" key="5">
    <source>
        <dbReference type="PROSITE" id="PS50865"/>
    </source>
</evidence>
<dbReference type="InterPro" id="IPR011990">
    <property type="entry name" value="TPR-like_helical_dom_sf"/>
</dbReference>
<dbReference type="Proteomes" id="UP001229421">
    <property type="component" value="Unassembled WGS sequence"/>
</dbReference>
<gene>
    <name evidence="6" type="ORF">QVD17_03950</name>
</gene>
<dbReference type="CDD" id="cd09917">
    <property type="entry name" value="F-box_SF"/>
    <property type="match status" value="1"/>
</dbReference>
<dbReference type="EMBL" id="JAUHHV010000001">
    <property type="protein sequence ID" value="KAK1438147.1"/>
    <property type="molecule type" value="Genomic_DNA"/>
</dbReference>
<feature type="domain" description="MYND-type" evidence="5">
    <location>
        <begin position="284"/>
        <end position="326"/>
    </location>
</feature>
<dbReference type="InterPro" id="IPR057136">
    <property type="entry name" value="At2g35280_TPR_dom"/>
</dbReference>
<evidence type="ECO:0000256" key="4">
    <source>
        <dbReference type="PROSITE-ProRule" id="PRU00134"/>
    </source>
</evidence>
<dbReference type="Pfam" id="PF23310">
    <property type="entry name" value="TPR_27"/>
    <property type="match status" value="1"/>
</dbReference>
<evidence type="ECO:0000313" key="7">
    <source>
        <dbReference type="Proteomes" id="UP001229421"/>
    </source>
</evidence>
<dbReference type="SUPFAM" id="SSF81383">
    <property type="entry name" value="F-box domain"/>
    <property type="match status" value="1"/>
</dbReference>
<dbReference type="InterPro" id="IPR036047">
    <property type="entry name" value="F-box-like_dom_sf"/>
</dbReference>
<dbReference type="PANTHER" id="PTHR46758">
    <property type="entry name" value="MYND DOMAIN-CONTAINING"/>
    <property type="match status" value="1"/>
</dbReference>
<dbReference type="FunFam" id="6.10.140.2220:FF:000033">
    <property type="entry name" value="Predicted protein"/>
    <property type="match status" value="1"/>
</dbReference>
<evidence type="ECO:0000313" key="6">
    <source>
        <dbReference type="EMBL" id="KAK1438147.1"/>
    </source>
</evidence>
<keyword evidence="1" id="KW-0479">Metal-binding</keyword>
<dbReference type="PANTHER" id="PTHR46758:SF15">
    <property type="entry name" value="F-BOX DOMAIN, ZINC FINGER, MYND-TYPE, TETRATRICOPEPTIDE-LIKE HELICAL DOMAIN PROTEIN-RELATED"/>
    <property type="match status" value="1"/>
</dbReference>
<dbReference type="Gene3D" id="1.25.40.10">
    <property type="entry name" value="Tetratricopeptide repeat domain"/>
    <property type="match status" value="1"/>
</dbReference>
<keyword evidence="3" id="KW-0862">Zinc</keyword>
<evidence type="ECO:0000256" key="1">
    <source>
        <dbReference type="ARBA" id="ARBA00022723"/>
    </source>
</evidence>
<comment type="caution">
    <text evidence="6">The sequence shown here is derived from an EMBL/GenBank/DDBJ whole genome shotgun (WGS) entry which is preliminary data.</text>
</comment>
<dbReference type="InterPro" id="IPR002893">
    <property type="entry name" value="Znf_MYND"/>
</dbReference>
<accession>A0AAD8LGQ3</accession>
<evidence type="ECO:0000256" key="3">
    <source>
        <dbReference type="ARBA" id="ARBA00022833"/>
    </source>
</evidence>
<dbReference type="AlphaFoldDB" id="A0AAD8LGQ3"/>
<dbReference type="GO" id="GO:0008270">
    <property type="term" value="F:zinc ion binding"/>
    <property type="evidence" value="ECO:0007669"/>
    <property type="project" value="UniProtKB-KW"/>
</dbReference>
<dbReference type="PROSITE" id="PS50865">
    <property type="entry name" value="ZF_MYND_2"/>
    <property type="match status" value="1"/>
</dbReference>
<evidence type="ECO:0000256" key="2">
    <source>
        <dbReference type="ARBA" id="ARBA00022771"/>
    </source>
</evidence>
<name>A0AAD8LGQ3_TARER</name>
<reference evidence="6" key="1">
    <citation type="journal article" date="2023" name="bioRxiv">
        <title>Improved chromosome-level genome assembly for marigold (Tagetes erecta).</title>
        <authorList>
            <person name="Jiang F."/>
            <person name="Yuan L."/>
            <person name="Wang S."/>
            <person name="Wang H."/>
            <person name="Xu D."/>
            <person name="Wang A."/>
            <person name="Fan W."/>
        </authorList>
    </citation>
    <scope>NUCLEOTIDE SEQUENCE</scope>
    <source>
        <strain evidence="6">WSJ</strain>
        <tissue evidence="6">Leaf</tissue>
    </source>
</reference>